<organism evidence="1 2">
    <name type="scientific">Allacma fusca</name>
    <dbReference type="NCBI Taxonomy" id="39272"/>
    <lineage>
        <taxon>Eukaryota</taxon>
        <taxon>Metazoa</taxon>
        <taxon>Ecdysozoa</taxon>
        <taxon>Arthropoda</taxon>
        <taxon>Hexapoda</taxon>
        <taxon>Collembola</taxon>
        <taxon>Symphypleona</taxon>
        <taxon>Sminthuridae</taxon>
        <taxon>Allacma</taxon>
    </lineage>
</organism>
<dbReference type="EMBL" id="CAJVCH010320760">
    <property type="protein sequence ID" value="CAG7786578.1"/>
    <property type="molecule type" value="Genomic_DNA"/>
</dbReference>
<protein>
    <submittedName>
        <fullName evidence="1">Uncharacterized protein</fullName>
    </submittedName>
</protein>
<name>A0A8J2KD37_9HEXA</name>
<comment type="caution">
    <text evidence="1">The sequence shown here is derived from an EMBL/GenBank/DDBJ whole genome shotgun (WGS) entry which is preliminary data.</text>
</comment>
<reference evidence="1" key="1">
    <citation type="submission" date="2021-06" db="EMBL/GenBank/DDBJ databases">
        <authorList>
            <person name="Hodson N. C."/>
            <person name="Mongue J. A."/>
            <person name="Jaron S. K."/>
        </authorList>
    </citation>
    <scope>NUCLEOTIDE SEQUENCE</scope>
</reference>
<accession>A0A8J2KD37</accession>
<dbReference type="AlphaFoldDB" id="A0A8J2KD37"/>
<evidence type="ECO:0000313" key="2">
    <source>
        <dbReference type="Proteomes" id="UP000708208"/>
    </source>
</evidence>
<keyword evidence="2" id="KW-1185">Reference proteome</keyword>
<gene>
    <name evidence="1" type="ORF">AFUS01_LOCUS25142</name>
</gene>
<dbReference type="OrthoDB" id="7554686at2759"/>
<proteinExistence type="predicted"/>
<dbReference type="Proteomes" id="UP000708208">
    <property type="component" value="Unassembled WGS sequence"/>
</dbReference>
<evidence type="ECO:0000313" key="1">
    <source>
        <dbReference type="EMBL" id="CAG7786578.1"/>
    </source>
</evidence>
<sequence>MCDEDLQLAEHILAGETEIFKTWCVSVGGVSADSHVRRILNRIFGHEYSLLFNLTGPGGNKSYSKLAICPIVNDEVIESHKVTEQVAEDVCANFFRYVKDRKGGRSKKNLWSIYINSRQVFVYN</sequence>